<dbReference type="PANTHER" id="PTHR37807:SF3">
    <property type="entry name" value="OS07G0160300 PROTEIN"/>
    <property type="match status" value="1"/>
</dbReference>
<dbReference type="EMBL" id="SMKZ01000067">
    <property type="protein sequence ID" value="TDD98292.1"/>
    <property type="molecule type" value="Genomic_DNA"/>
</dbReference>
<protein>
    <recommendedName>
        <fullName evidence="3">ATP-binding protein</fullName>
    </recommendedName>
</protein>
<dbReference type="InterPro" id="IPR027417">
    <property type="entry name" value="P-loop_NTPase"/>
</dbReference>
<name>A0A4R5CLE2_9ACTN</name>
<dbReference type="InParanoid" id="A0A4R5CLE2"/>
<dbReference type="AlphaFoldDB" id="A0A4R5CLE2"/>
<accession>A0A4R5CLE2</accession>
<dbReference type="Pfam" id="PF13671">
    <property type="entry name" value="AAA_33"/>
    <property type="match status" value="1"/>
</dbReference>
<evidence type="ECO:0000313" key="1">
    <source>
        <dbReference type="EMBL" id="TDD98292.1"/>
    </source>
</evidence>
<dbReference type="RefSeq" id="WP_131901141.1">
    <property type="nucleotide sequence ID" value="NZ_SMKZ01000067.1"/>
</dbReference>
<sequence>MVRRVVLVSGSPGAGKSTLAVPLADALGFALLSKDTIKETLHDALQPPEGDLASSRRLGAAAMQLLWRLAGSCPDVVLEANFLPGQPDTVERLEALGGTLAEVYCACPPDEAARRYAVRGRSPGHHPVHVEKELPVESLARYDRPVGAGEVITVDTKQPVDVAEVADRVRRALGVR</sequence>
<dbReference type="OrthoDB" id="3819922at2"/>
<dbReference type="Proteomes" id="UP000294739">
    <property type="component" value="Unassembled WGS sequence"/>
</dbReference>
<dbReference type="SUPFAM" id="SSF52540">
    <property type="entry name" value="P-loop containing nucleoside triphosphate hydrolases"/>
    <property type="match status" value="1"/>
</dbReference>
<comment type="caution">
    <text evidence="1">The sequence shown here is derived from an EMBL/GenBank/DDBJ whole genome shotgun (WGS) entry which is preliminary data.</text>
</comment>
<dbReference type="PANTHER" id="PTHR37807">
    <property type="entry name" value="OS07G0160300 PROTEIN"/>
    <property type="match status" value="1"/>
</dbReference>
<evidence type="ECO:0008006" key="3">
    <source>
        <dbReference type="Google" id="ProtNLM"/>
    </source>
</evidence>
<gene>
    <name evidence="1" type="ORF">E1269_28805</name>
</gene>
<dbReference type="Gene3D" id="3.40.50.300">
    <property type="entry name" value="P-loop containing nucleotide triphosphate hydrolases"/>
    <property type="match status" value="1"/>
</dbReference>
<proteinExistence type="predicted"/>
<reference evidence="1 2" key="1">
    <citation type="submission" date="2019-03" db="EMBL/GenBank/DDBJ databases">
        <title>Draft genome sequences of novel Actinobacteria.</title>
        <authorList>
            <person name="Sahin N."/>
            <person name="Ay H."/>
            <person name="Saygin H."/>
        </authorList>
    </citation>
    <scope>NUCLEOTIDE SEQUENCE [LARGE SCALE GENOMIC DNA]</scope>
    <source>
        <strain evidence="1 2">5K138</strain>
    </source>
</reference>
<keyword evidence="2" id="KW-1185">Reference proteome</keyword>
<evidence type="ECO:0000313" key="2">
    <source>
        <dbReference type="Proteomes" id="UP000294739"/>
    </source>
</evidence>
<organism evidence="1 2">
    <name type="scientific">Jiangella asiatica</name>
    <dbReference type="NCBI Taxonomy" id="2530372"/>
    <lineage>
        <taxon>Bacteria</taxon>
        <taxon>Bacillati</taxon>
        <taxon>Actinomycetota</taxon>
        <taxon>Actinomycetes</taxon>
        <taxon>Jiangellales</taxon>
        <taxon>Jiangellaceae</taxon>
        <taxon>Jiangella</taxon>
    </lineage>
</organism>